<comment type="caution">
    <text evidence="1">The sequence shown here is derived from an EMBL/GenBank/DDBJ whole genome shotgun (WGS) entry which is preliminary data.</text>
</comment>
<gene>
    <name evidence="1" type="ORF">FRX48_08025</name>
</gene>
<dbReference type="AlphaFoldDB" id="A0A5M8PGU4"/>
<accession>A0A5M8PGU4</accession>
<dbReference type="EMBL" id="VXIT01000014">
    <property type="protein sequence ID" value="KAA6408283.1"/>
    <property type="molecule type" value="Genomic_DNA"/>
</dbReference>
<evidence type="ECO:0000313" key="2">
    <source>
        <dbReference type="Proteomes" id="UP000324767"/>
    </source>
</evidence>
<proteinExistence type="predicted"/>
<organism evidence="1 2">
    <name type="scientific">Lasallia pustulata</name>
    <dbReference type="NCBI Taxonomy" id="136370"/>
    <lineage>
        <taxon>Eukaryota</taxon>
        <taxon>Fungi</taxon>
        <taxon>Dikarya</taxon>
        <taxon>Ascomycota</taxon>
        <taxon>Pezizomycotina</taxon>
        <taxon>Lecanoromycetes</taxon>
        <taxon>OSLEUM clade</taxon>
        <taxon>Umbilicariomycetidae</taxon>
        <taxon>Umbilicariales</taxon>
        <taxon>Umbilicariaceae</taxon>
        <taxon>Lasallia</taxon>
    </lineage>
</organism>
<sequence>MEEMVELVATLQEYHYLITYGDYLSILVKQLKAAVPPATIPEMEKKSVCEIAGQVRREMRGYRAWIGAGEKQPAPKVFMLRNIDAAANQMKIFGHDVIFMMQTHAERNDHGALKGQQDRDNLANIIPQPRRKRDFDAINYALERVERIYFTFFDKEDISIFEPTPKAEVARRARIQQAKQNENDRGRKTAEMAVTGGGAQDGPDLYLYWLVLIHGALLGRWTGRPGIEYIEDNY</sequence>
<protein>
    <submittedName>
        <fullName evidence="1">Uncharacterized protein</fullName>
    </submittedName>
</protein>
<name>A0A5M8PGU4_9LECA</name>
<evidence type="ECO:0000313" key="1">
    <source>
        <dbReference type="EMBL" id="KAA6408283.1"/>
    </source>
</evidence>
<reference evidence="1 2" key="1">
    <citation type="submission" date="2019-09" db="EMBL/GenBank/DDBJ databases">
        <title>The hologenome of the rock-dwelling lichen Lasallia pustulata.</title>
        <authorList>
            <person name="Greshake Tzovaras B."/>
            <person name="Segers F."/>
            <person name="Bicker A."/>
            <person name="Dal Grande F."/>
            <person name="Otte J."/>
            <person name="Hankeln T."/>
            <person name="Schmitt I."/>
            <person name="Ebersberger I."/>
        </authorList>
    </citation>
    <scope>NUCLEOTIDE SEQUENCE [LARGE SCALE GENOMIC DNA]</scope>
    <source>
        <strain evidence="1">A1-1</strain>
    </source>
</reference>
<dbReference type="Proteomes" id="UP000324767">
    <property type="component" value="Unassembled WGS sequence"/>
</dbReference>